<proteinExistence type="predicted"/>
<evidence type="ECO:0000259" key="1">
    <source>
        <dbReference type="Pfam" id="PF02541"/>
    </source>
</evidence>
<dbReference type="EMBL" id="QKYU01000019">
    <property type="protein sequence ID" value="PZW42191.1"/>
    <property type="molecule type" value="Genomic_DNA"/>
</dbReference>
<evidence type="ECO:0000313" key="4">
    <source>
        <dbReference type="Proteomes" id="UP000249688"/>
    </source>
</evidence>
<protein>
    <submittedName>
        <fullName evidence="3">Exopolyphosphatase/guanosine-5'-triphosphate, 3'-diphosphate pyrophosphatase</fullName>
    </submittedName>
</protein>
<dbReference type="InterPro" id="IPR003695">
    <property type="entry name" value="Ppx_GppA_N"/>
</dbReference>
<organism evidence="3 4">
    <name type="scientific">Humitalea rosea</name>
    <dbReference type="NCBI Taxonomy" id="990373"/>
    <lineage>
        <taxon>Bacteria</taxon>
        <taxon>Pseudomonadati</taxon>
        <taxon>Pseudomonadota</taxon>
        <taxon>Alphaproteobacteria</taxon>
        <taxon>Acetobacterales</taxon>
        <taxon>Roseomonadaceae</taxon>
        <taxon>Humitalea</taxon>
    </lineage>
</organism>
<dbReference type="AlphaFoldDB" id="A0A2W7I5P0"/>
<dbReference type="InterPro" id="IPR043129">
    <property type="entry name" value="ATPase_NBD"/>
</dbReference>
<feature type="domain" description="Exopolyphosphatase C-terminal" evidence="2">
    <location>
        <begin position="326"/>
        <end position="504"/>
    </location>
</feature>
<evidence type="ECO:0000313" key="3">
    <source>
        <dbReference type="EMBL" id="PZW42191.1"/>
    </source>
</evidence>
<dbReference type="GO" id="GO:0016462">
    <property type="term" value="F:pyrophosphatase activity"/>
    <property type="evidence" value="ECO:0007669"/>
    <property type="project" value="TreeGrafter"/>
</dbReference>
<name>A0A2W7I5P0_9PROT</name>
<dbReference type="PANTHER" id="PTHR30005:SF0">
    <property type="entry name" value="RETROGRADE REGULATION PROTEIN 2"/>
    <property type="match status" value="1"/>
</dbReference>
<gene>
    <name evidence="3" type="ORF">C8P66_11983</name>
</gene>
<dbReference type="SUPFAM" id="SSF109604">
    <property type="entry name" value="HD-domain/PDEase-like"/>
    <property type="match status" value="1"/>
</dbReference>
<keyword evidence="4" id="KW-1185">Reference proteome</keyword>
<dbReference type="SUPFAM" id="SSF53067">
    <property type="entry name" value="Actin-like ATPase domain"/>
    <property type="match status" value="2"/>
</dbReference>
<dbReference type="CDD" id="cd24052">
    <property type="entry name" value="ASKHA_NBD_HpPPX-GppA-like"/>
    <property type="match status" value="1"/>
</dbReference>
<evidence type="ECO:0000259" key="2">
    <source>
        <dbReference type="Pfam" id="PF21697"/>
    </source>
</evidence>
<dbReference type="PANTHER" id="PTHR30005">
    <property type="entry name" value="EXOPOLYPHOSPHATASE"/>
    <property type="match status" value="1"/>
</dbReference>
<sequence>MTHSLSVLAGESCREHESQQRCGVVDLGSNSVRLVVFEGRSRNPVAVFNEKAVLGLGRGLTTTGMLNEDAVEQAVTVLSRYRTIARAMGADPMEVLATAAVRDAQNGPAFVSRLERMLPGMPIHILAGQEEGRLSADGVLLGFPGADGILGDLGGGSLELVELSGGHSGEVASLPLGAIRLADRADNDTARARALAEADLATVPFLAHGAGRDLYLVGGAWRALARMHMAQTAYPLSIVHHYVLRREEARDLASVVTAATRRTLERMPGAPAKRVQDLPFAAVVLRRLLRATGARRVVFSANGLREGWYARLLPAAQRALDPLPEAARELADRFGRDRHMPQALAAWTAPIFGDEEPASAAMREAACALSDTGSHDHPDYRAEQAFWRVLRQPGVGLDHHTRAFLALATALRYEAEADAPFLTTARVLLDTAAVRRAEALGSALRLAYTLSGGTTALLAGTSLTRSDGRLTLRLTEGTGVFAGESVLRRLETLAAALGAQASVVVG</sequence>
<dbReference type="Proteomes" id="UP000249688">
    <property type="component" value="Unassembled WGS sequence"/>
</dbReference>
<feature type="domain" description="Ppx/GppA phosphatase N-terminal" evidence="1">
    <location>
        <begin position="36"/>
        <end position="314"/>
    </location>
</feature>
<dbReference type="Gene3D" id="3.30.420.40">
    <property type="match status" value="1"/>
</dbReference>
<dbReference type="Pfam" id="PF21697">
    <property type="entry name" value="Ppx_C"/>
    <property type="match status" value="1"/>
</dbReference>
<dbReference type="Gene3D" id="1.10.3210.10">
    <property type="entry name" value="Hypothetical protein af1432"/>
    <property type="match status" value="1"/>
</dbReference>
<dbReference type="InterPro" id="IPR048951">
    <property type="entry name" value="Ppx_C"/>
</dbReference>
<dbReference type="RefSeq" id="WP_245903613.1">
    <property type="nucleotide sequence ID" value="NZ_QKYU01000019.1"/>
</dbReference>
<dbReference type="Pfam" id="PF02541">
    <property type="entry name" value="Ppx-GppA"/>
    <property type="match status" value="1"/>
</dbReference>
<accession>A0A2W7I5P0</accession>
<comment type="caution">
    <text evidence="3">The sequence shown here is derived from an EMBL/GenBank/DDBJ whole genome shotgun (WGS) entry which is preliminary data.</text>
</comment>
<reference evidence="3 4" key="1">
    <citation type="submission" date="2018-06" db="EMBL/GenBank/DDBJ databases">
        <title>Genomic Encyclopedia of Archaeal and Bacterial Type Strains, Phase II (KMG-II): from individual species to whole genera.</title>
        <authorList>
            <person name="Goeker M."/>
        </authorList>
    </citation>
    <scope>NUCLEOTIDE SEQUENCE [LARGE SCALE GENOMIC DNA]</scope>
    <source>
        <strain evidence="3 4">DSM 24525</strain>
    </source>
</reference>
<dbReference type="InterPro" id="IPR050273">
    <property type="entry name" value="GppA/Ppx_hydrolase"/>
</dbReference>
<dbReference type="Gene3D" id="3.30.420.150">
    <property type="entry name" value="Exopolyphosphatase. Domain 2"/>
    <property type="match status" value="1"/>
</dbReference>